<reference evidence="2 3" key="1">
    <citation type="submission" date="2024-04" db="EMBL/GenBank/DDBJ databases">
        <title>Tritrichomonas musculus Genome.</title>
        <authorList>
            <person name="Alves-Ferreira E."/>
            <person name="Grigg M."/>
            <person name="Lorenzi H."/>
            <person name="Galac M."/>
        </authorList>
    </citation>
    <scope>NUCLEOTIDE SEQUENCE [LARGE SCALE GENOMIC DNA]</scope>
    <source>
        <strain evidence="2 3">EAF2021</strain>
    </source>
</reference>
<evidence type="ECO:0000313" key="3">
    <source>
        <dbReference type="Proteomes" id="UP001470230"/>
    </source>
</evidence>
<sequence length="112" mass="13072">MSAKKSFQPKYHIESSPYDRISSPFKKNKGKAPYPNQFIYYNRNIKMRSFVITKPTTEADIESTVEAEEALDLYQKVLEAAACQIQEAFRKSKQFQKEMKKSSQDEETLSLY</sequence>
<name>A0ABR2KXB4_9EUKA</name>
<organism evidence="2 3">
    <name type="scientific">Tritrichomonas musculus</name>
    <dbReference type="NCBI Taxonomy" id="1915356"/>
    <lineage>
        <taxon>Eukaryota</taxon>
        <taxon>Metamonada</taxon>
        <taxon>Parabasalia</taxon>
        <taxon>Tritrichomonadida</taxon>
        <taxon>Tritrichomonadidae</taxon>
        <taxon>Tritrichomonas</taxon>
    </lineage>
</organism>
<dbReference type="EMBL" id="JAPFFF010000002">
    <property type="protein sequence ID" value="KAK8895748.1"/>
    <property type="molecule type" value="Genomic_DNA"/>
</dbReference>
<comment type="caution">
    <text evidence="2">The sequence shown here is derived from an EMBL/GenBank/DDBJ whole genome shotgun (WGS) entry which is preliminary data.</text>
</comment>
<evidence type="ECO:0000313" key="2">
    <source>
        <dbReference type="EMBL" id="KAK8895748.1"/>
    </source>
</evidence>
<feature type="region of interest" description="Disordered" evidence="1">
    <location>
        <begin position="1"/>
        <end position="32"/>
    </location>
</feature>
<accession>A0ABR2KXB4</accession>
<evidence type="ECO:0000256" key="1">
    <source>
        <dbReference type="SAM" id="MobiDB-lite"/>
    </source>
</evidence>
<proteinExistence type="predicted"/>
<keyword evidence="3" id="KW-1185">Reference proteome</keyword>
<gene>
    <name evidence="2" type="ORF">M9Y10_013633</name>
</gene>
<protein>
    <submittedName>
        <fullName evidence="2">Uncharacterized protein</fullName>
    </submittedName>
</protein>
<dbReference type="Proteomes" id="UP001470230">
    <property type="component" value="Unassembled WGS sequence"/>
</dbReference>